<evidence type="ECO:0000313" key="3">
    <source>
        <dbReference type="Proteomes" id="UP000635477"/>
    </source>
</evidence>
<feature type="transmembrane region" description="Helical" evidence="1">
    <location>
        <begin position="175"/>
        <end position="197"/>
    </location>
</feature>
<reference evidence="2" key="1">
    <citation type="journal article" date="2020" name="BMC Genomics">
        <title>Correction to: Identification and distribution of gene clusters required for synthesis of sphingolipid metabolism inhibitors in diverse species of the filamentous fungus Fusarium.</title>
        <authorList>
            <person name="Kim H.S."/>
            <person name="Lohmar J.M."/>
            <person name="Busman M."/>
            <person name="Brown D.W."/>
            <person name="Naumann T.A."/>
            <person name="Divon H.H."/>
            <person name="Lysoe E."/>
            <person name="Uhlig S."/>
            <person name="Proctor R.H."/>
        </authorList>
    </citation>
    <scope>NUCLEOTIDE SEQUENCE</scope>
    <source>
        <strain evidence="2">NRRL 22465</strain>
    </source>
</reference>
<keyword evidence="1" id="KW-1133">Transmembrane helix</keyword>
<feature type="transmembrane region" description="Helical" evidence="1">
    <location>
        <begin position="86"/>
        <end position="108"/>
    </location>
</feature>
<dbReference type="EMBL" id="JABEYC010000865">
    <property type="protein sequence ID" value="KAF4973266.1"/>
    <property type="molecule type" value="Genomic_DNA"/>
</dbReference>
<gene>
    <name evidence="2" type="ORF">FZEAL_9365</name>
</gene>
<dbReference type="Proteomes" id="UP000635477">
    <property type="component" value="Unassembled WGS sequence"/>
</dbReference>
<feature type="transmembrane region" description="Helical" evidence="1">
    <location>
        <begin position="56"/>
        <end position="74"/>
    </location>
</feature>
<dbReference type="OrthoDB" id="5106854at2759"/>
<feature type="transmembrane region" description="Helical" evidence="1">
    <location>
        <begin position="136"/>
        <end position="155"/>
    </location>
</feature>
<name>A0A8H4UBB6_9HYPO</name>
<evidence type="ECO:0000313" key="2">
    <source>
        <dbReference type="EMBL" id="KAF4973266.1"/>
    </source>
</evidence>
<protein>
    <submittedName>
        <fullName evidence="2">Uncharacterized protein</fullName>
    </submittedName>
</protein>
<keyword evidence="3" id="KW-1185">Reference proteome</keyword>
<keyword evidence="1" id="KW-0472">Membrane</keyword>
<reference evidence="2" key="2">
    <citation type="submission" date="2020-05" db="EMBL/GenBank/DDBJ databases">
        <authorList>
            <person name="Kim H.-S."/>
            <person name="Proctor R.H."/>
            <person name="Brown D.W."/>
        </authorList>
    </citation>
    <scope>NUCLEOTIDE SEQUENCE</scope>
    <source>
        <strain evidence="2">NRRL 22465</strain>
    </source>
</reference>
<dbReference type="AlphaFoldDB" id="A0A8H4UBB6"/>
<proteinExistence type="predicted"/>
<evidence type="ECO:0000256" key="1">
    <source>
        <dbReference type="SAM" id="Phobius"/>
    </source>
</evidence>
<keyword evidence="1" id="KW-0812">Transmembrane</keyword>
<organism evidence="2 3">
    <name type="scientific">Fusarium zealandicum</name>
    <dbReference type="NCBI Taxonomy" id="1053134"/>
    <lineage>
        <taxon>Eukaryota</taxon>
        <taxon>Fungi</taxon>
        <taxon>Dikarya</taxon>
        <taxon>Ascomycota</taxon>
        <taxon>Pezizomycotina</taxon>
        <taxon>Sordariomycetes</taxon>
        <taxon>Hypocreomycetidae</taxon>
        <taxon>Hypocreales</taxon>
        <taxon>Nectriaceae</taxon>
        <taxon>Fusarium</taxon>
        <taxon>Fusarium staphyleae species complex</taxon>
    </lineage>
</organism>
<sequence>MRLSADTNPILPIWRDEIKAPQSPDLHQDETEPLLGKAIPIDPSEMGEKQRLRQESISLALALPWVASMLTSWIPLSKVGLSKAPIFLQLAGMASALEVLSIVAVFLYTSRSSNAFASEPTEPGRPKEWQEKAFRAWFWFLFVSPLATSGLVVFMASDIACDYDDLAMHIPICRIGIRLIKATALCRGLIVAIFLFATSSWLRSREATHKSESSATRPLEKSIVR</sequence>
<accession>A0A8H4UBB6</accession>
<comment type="caution">
    <text evidence="2">The sequence shown here is derived from an EMBL/GenBank/DDBJ whole genome shotgun (WGS) entry which is preliminary data.</text>
</comment>